<sequence length="173" mass="19414">MNNTIKCILERKSVRQYSKQAIERETIELLVRAAMAAPSAKNRQPWTFIAITQKGMLIQLSDGLPYAKMVKDAPCAIIVCGDLSRTKEEDKNKWVVDCSAATENLLLAAESLGLGAVWTGVYPDTDRVEFVSKCLNLPDFVIPLNVIPVGHPSGENKPKDKFKPELLKWERWE</sequence>
<dbReference type="InterPro" id="IPR050627">
    <property type="entry name" value="Nitroreductase/BluB"/>
</dbReference>
<proteinExistence type="predicted"/>
<comment type="caution">
    <text evidence="2">The sequence shown here is derived from an EMBL/GenBank/DDBJ whole genome shotgun (WGS) entry which is preliminary data.</text>
</comment>
<dbReference type="AlphaFoldDB" id="A0A4R2ECJ7"/>
<dbReference type="EMBL" id="SLWB01000010">
    <property type="protein sequence ID" value="TCN65695.1"/>
    <property type="molecule type" value="Genomic_DNA"/>
</dbReference>
<dbReference type="OrthoDB" id="9812105at2"/>
<protein>
    <submittedName>
        <fullName evidence="2">Nitroreductase</fullName>
    </submittedName>
</protein>
<evidence type="ECO:0000259" key="1">
    <source>
        <dbReference type="Pfam" id="PF00881"/>
    </source>
</evidence>
<feature type="domain" description="Nitroreductase" evidence="1">
    <location>
        <begin position="64"/>
        <end position="151"/>
    </location>
</feature>
<dbReference type="InterPro" id="IPR029479">
    <property type="entry name" value="Nitroreductase"/>
</dbReference>
<dbReference type="SUPFAM" id="SSF55469">
    <property type="entry name" value="FMN-dependent nitroreductase-like"/>
    <property type="match status" value="1"/>
</dbReference>
<evidence type="ECO:0000313" key="3">
    <source>
        <dbReference type="Proteomes" id="UP000294830"/>
    </source>
</evidence>
<reference evidence="2 3" key="1">
    <citation type="submission" date="2019-03" db="EMBL/GenBank/DDBJ databases">
        <title>Genomic Encyclopedia of Archaeal and Bacterial Type Strains, Phase II (KMG-II): from individual species to whole genera.</title>
        <authorList>
            <person name="Goeker M."/>
        </authorList>
    </citation>
    <scope>NUCLEOTIDE SEQUENCE [LARGE SCALE GENOMIC DNA]</scope>
    <source>
        <strain evidence="2 3">RL-C</strain>
    </source>
</reference>
<dbReference type="CDD" id="cd02150">
    <property type="entry name" value="nitroreductase"/>
    <property type="match status" value="1"/>
</dbReference>
<dbReference type="GO" id="GO:0016491">
    <property type="term" value="F:oxidoreductase activity"/>
    <property type="evidence" value="ECO:0007669"/>
    <property type="project" value="InterPro"/>
</dbReference>
<dbReference type="Proteomes" id="UP000294830">
    <property type="component" value="Unassembled WGS sequence"/>
</dbReference>
<dbReference type="InterPro" id="IPR000415">
    <property type="entry name" value="Nitroreductase-like"/>
</dbReference>
<feature type="domain" description="Nitroreductase" evidence="1">
    <location>
        <begin position="8"/>
        <end position="53"/>
    </location>
</feature>
<organism evidence="2 3">
    <name type="scientific">Acetobacteroides hydrogenigenes</name>
    <dbReference type="NCBI Taxonomy" id="979970"/>
    <lineage>
        <taxon>Bacteria</taxon>
        <taxon>Pseudomonadati</taxon>
        <taxon>Bacteroidota</taxon>
        <taxon>Bacteroidia</taxon>
        <taxon>Bacteroidales</taxon>
        <taxon>Rikenellaceae</taxon>
        <taxon>Acetobacteroides</taxon>
    </lineage>
</organism>
<name>A0A4R2ECJ7_9BACT</name>
<evidence type="ECO:0000313" key="2">
    <source>
        <dbReference type="EMBL" id="TCN65695.1"/>
    </source>
</evidence>
<keyword evidence="3" id="KW-1185">Reference proteome</keyword>
<gene>
    <name evidence="2" type="ORF">CLV25_11085</name>
</gene>
<accession>A0A4R2ECJ7</accession>
<dbReference type="Pfam" id="PF00881">
    <property type="entry name" value="Nitroreductase"/>
    <property type="match status" value="2"/>
</dbReference>
<dbReference type="PANTHER" id="PTHR23026">
    <property type="entry name" value="NADPH NITROREDUCTASE"/>
    <property type="match status" value="1"/>
</dbReference>
<dbReference type="Gene3D" id="3.40.109.10">
    <property type="entry name" value="NADH Oxidase"/>
    <property type="match status" value="1"/>
</dbReference>
<dbReference type="PANTHER" id="PTHR23026:SF123">
    <property type="entry name" value="NAD(P)H NITROREDUCTASE RV3131-RELATED"/>
    <property type="match status" value="1"/>
</dbReference>
<dbReference type="RefSeq" id="WP_131839680.1">
    <property type="nucleotide sequence ID" value="NZ_SLWB01000010.1"/>
</dbReference>